<dbReference type="OrthoDB" id="19830at2759"/>
<dbReference type="Gene3D" id="1.25.40.10">
    <property type="entry name" value="Tetratricopeptide repeat domain"/>
    <property type="match status" value="1"/>
</dbReference>
<dbReference type="Proteomes" id="UP000593567">
    <property type="component" value="Unassembled WGS sequence"/>
</dbReference>
<sequence>MSQLFIQFEKNGAATAVDMEAFSSKIADVHATQLYLVETLLQKFRKCSQAVSAIESMSHGVIRGYLQLNQAERLLPILQDKLNYGIFPDDTSFCLLLDHFIEKGDLESAVKISIEMMLQDDMAHNAGRLLSLYACSKYLEENKESLLAAFTDDNKPQLDDDEDDYVVQRFIPMHNFDDHFDITDEKRLFGRTLDLIGRHGTDCPIHQSYLLIGLALHEDFDKLFSLLEAYIENPENCQQFYREVLQVIELSLAACRFKTETIVREPGSELKEDSEYNARHSLEEKESYIAKYQEMKARLDETPFIDGNLLSDTQELVTKGLQDSLKADIQAYRDQLKNLVRNQKAKH</sequence>
<dbReference type="InterPro" id="IPR011990">
    <property type="entry name" value="TPR-like_helical_dom_sf"/>
</dbReference>
<evidence type="ECO:0000313" key="3">
    <source>
        <dbReference type="EMBL" id="KAF6016581.1"/>
    </source>
</evidence>
<evidence type="ECO:0000256" key="1">
    <source>
        <dbReference type="ARBA" id="ARBA00004173"/>
    </source>
</evidence>
<dbReference type="Pfam" id="PF10037">
    <property type="entry name" value="MRP-S27"/>
    <property type="match status" value="1"/>
</dbReference>
<organism evidence="3 4">
    <name type="scientific">Bugula neritina</name>
    <name type="common">Brown bryozoan</name>
    <name type="synonym">Sertularia neritina</name>
    <dbReference type="NCBI Taxonomy" id="10212"/>
    <lineage>
        <taxon>Eukaryota</taxon>
        <taxon>Metazoa</taxon>
        <taxon>Spiralia</taxon>
        <taxon>Lophotrochozoa</taxon>
        <taxon>Bryozoa</taxon>
        <taxon>Gymnolaemata</taxon>
        <taxon>Cheilostomatida</taxon>
        <taxon>Flustrina</taxon>
        <taxon>Buguloidea</taxon>
        <taxon>Bugulidae</taxon>
        <taxon>Bugula</taxon>
    </lineage>
</organism>
<name>A0A7J7IT52_BUGNE</name>
<dbReference type="InterPro" id="IPR019266">
    <property type="entry name" value="Ribosomal_mS27"/>
</dbReference>
<accession>A0A7J7IT52</accession>
<reference evidence="3" key="1">
    <citation type="submission" date="2020-06" db="EMBL/GenBank/DDBJ databases">
        <title>Draft genome of Bugula neritina, a colonial animal packing powerful symbionts and potential medicines.</title>
        <authorList>
            <person name="Rayko M."/>
        </authorList>
    </citation>
    <scope>NUCLEOTIDE SEQUENCE [LARGE SCALE GENOMIC DNA]</scope>
    <source>
        <strain evidence="3">Kwan_BN1</strain>
    </source>
</reference>
<keyword evidence="4" id="KW-1185">Reference proteome</keyword>
<dbReference type="InterPro" id="IPR034913">
    <property type="entry name" value="mS27/PTCD2"/>
</dbReference>
<comment type="caution">
    <text evidence="3">The sequence shown here is derived from an EMBL/GenBank/DDBJ whole genome shotgun (WGS) entry which is preliminary data.</text>
</comment>
<gene>
    <name evidence="3" type="ORF">EB796_025112</name>
</gene>
<protein>
    <submittedName>
        <fullName evidence="3">Uncharacterized protein</fullName>
    </submittedName>
</protein>
<dbReference type="AlphaFoldDB" id="A0A7J7IT52"/>
<evidence type="ECO:0000256" key="2">
    <source>
        <dbReference type="SAM" id="Coils"/>
    </source>
</evidence>
<evidence type="ECO:0000313" key="4">
    <source>
        <dbReference type="Proteomes" id="UP000593567"/>
    </source>
</evidence>
<keyword evidence="2" id="KW-0175">Coiled coil</keyword>
<proteinExistence type="predicted"/>
<dbReference type="GO" id="GO:0005739">
    <property type="term" value="C:mitochondrion"/>
    <property type="evidence" value="ECO:0007669"/>
    <property type="project" value="UniProtKB-SubCell"/>
</dbReference>
<dbReference type="PANTHER" id="PTHR21393:SF0">
    <property type="entry name" value="SMALL RIBOSOMAL SUBUNIT PROTEIN MS27"/>
    <property type="match status" value="1"/>
</dbReference>
<comment type="subcellular location">
    <subcellularLocation>
        <location evidence="1">Mitochondrion</location>
    </subcellularLocation>
</comment>
<dbReference type="EMBL" id="VXIV02003508">
    <property type="protein sequence ID" value="KAF6016581.1"/>
    <property type="molecule type" value="Genomic_DNA"/>
</dbReference>
<dbReference type="PANTHER" id="PTHR21393">
    <property type="entry name" value="MITOCHONDRIAL 28S RIBOSOMAL PROTEIN S27"/>
    <property type="match status" value="1"/>
</dbReference>
<feature type="coiled-coil region" evidence="2">
    <location>
        <begin position="282"/>
        <end position="342"/>
    </location>
</feature>